<dbReference type="Proteomes" id="UP001295684">
    <property type="component" value="Unassembled WGS sequence"/>
</dbReference>
<proteinExistence type="predicted"/>
<keyword evidence="4" id="KW-1185">Reference proteome</keyword>
<keyword evidence="2" id="KW-0472">Membrane</keyword>
<accession>A0AAD1XN00</accession>
<comment type="caution">
    <text evidence="3">The sequence shown here is derived from an EMBL/GenBank/DDBJ whole genome shotgun (WGS) entry which is preliminary data.</text>
</comment>
<dbReference type="EMBL" id="CAMPGE010017412">
    <property type="protein sequence ID" value="CAI2375896.1"/>
    <property type="molecule type" value="Genomic_DNA"/>
</dbReference>
<evidence type="ECO:0000313" key="4">
    <source>
        <dbReference type="Proteomes" id="UP001295684"/>
    </source>
</evidence>
<evidence type="ECO:0000256" key="1">
    <source>
        <dbReference type="SAM" id="MobiDB-lite"/>
    </source>
</evidence>
<feature type="compositionally biased region" description="Polar residues" evidence="1">
    <location>
        <begin position="295"/>
        <end position="310"/>
    </location>
</feature>
<sequence>MNYKFYGIKQADQVVKTGKSRIKALISSVFQRVNSLQVFQRIKPKKYDKMYTYFVFVKNFTFAIILIAGVFVIVKAIRESQKRKWSLLMAPLYYLRIKTPPLIDQRAEALQAKVDMENEILIDMLLRQIFNREVPDEDSLDQMIPLEEHKNKFVIPSHGNEDSTHPCSCPPNDEEWAECSNGNISEIMYTNDVIDEDPTSIYQQNIKEYLSLIMHNDDSCTRHHKIKEKVMLQKKLAIFNKAYKDLCSNNLGHPLISHNMKRIGDEKLRSLFSRKIYPKMSMIKRQNSRRKKKLMSSSNPQSHQNEVNSQKNLNFFEIMSQLSNNYIEKH</sequence>
<reference evidence="3" key="1">
    <citation type="submission" date="2023-07" db="EMBL/GenBank/DDBJ databases">
        <authorList>
            <consortium name="AG Swart"/>
            <person name="Singh M."/>
            <person name="Singh A."/>
            <person name="Seah K."/>
            <person name="Emmerich C."/>
        </authorList>
    </citation>
    <scope>NUCLEOTIDE SEQUENCE</scope>
    <source>
        <strain evidence="3">DP1</strain>
    </source>
</reference>
<gene>
    <name evidence="3" type="ORF">ECRASSUSDP1_LOCUS17262</name>
</gene>
<organism evidence="3 4">
    <name type="scientific">Euplotes crassus</name>
    <dbReference type="NCBI Taxonomy" id="5936"/>
    <lineage>
        <taxon>Eukaryota</taxon>
        <taxon>Sar</taxon>
        <taxon>Alveolata</taxon>
        <taxon>Ciliophora</taxon>
        <taxon>Intramacronucleata</taxon>
        <taxon>Spirotrichea</taxon>
        <taxon>Hypotrichia</taxon>
        <taxon>Euplotida</taxon>
        <taxon>Euplotidae</taxon>
        <taxon>Moneuplotes</taxon>
    </lineage>
</organism>
<protein>
    <submittedName>
        <fullName evidence="3">Uncharacterized protein</fullName>
    </submittedName>
</protein>
<dbReference type="AlphaFoldDB" id="A0AAD1XN00"/>
<evidence type="ECO:0000256" key="2">
    <source>
        <dbReference type="SAM" id="Phobius"/>
    </source>
</evidence>
<evidence type="ECO:0000313" key="3">
    <source>
        <dbReference type="EMBL" id="CAI2375896.1"/>
    </source>
</evidence>
<name>A0AAD1XN00_EUPCR</name>
<keyword evidence="2" id="KW-1133">Transmembrane helix</keyword>
<feature type="transmembrane region" description="Helical" evidence="2">
    <location>
        <begin position="51"/>
        <end position="74"/>
    </location>
</feature>
<keyword evidence="2" id="KW-0812">Transmembrane</keyword>
<feature type="region of interest" description="Disordered" evidence="1">
    <location>
        <begin position="284"/>
        <end position="310"/>
    </location>
</feature>